<proteinExistence type="predicted"/>
<organism evidence="1">
    <name type="scientific">freshwater metagenome</name>
    <dbReference type="NCBI Taxonomy" id="449393"/>
    <lineage>
        <taxon>unclassified sequences</taxon>
        <taxon>metagenomes</taxon>
        <taxon>ecological metagenomes</taxon>
    </lineage>
</organism>
<reference evidence="1" key="1">
    <citation type="submission" date="2020-05" db="EMBL/GenBank/DDBJ databases">
        <authorList>
            <person name="Chiriac C."/>
            <person name="Salcher M."/>
            <person name="Ghai R."/>
            <person name="Kavagutti S V."/>
        </authorList>
    </citation>
    <scope>NUCLEOTIDE SEQUENCE</scope>
</reference>
<accession>A0A6J6KB70</accession>
<name>A0A6J6KB70_9ZZZZ</name>
<gene>
    <name evidence="1" type="ORF">UFOPK2157_00959</name>
</gene>
<dbReference type="EMBL" id="CAEZVW010000052">
    <property type="protein sequence ID" value="CAB4645555.1"/>
    <property type="molecule type" value="Genomic_DNA"/>
</dbReference>
<evidence type="ECO:0000313" key="1">
    <source>
        <dbReference type="EMBL" id="CAB4645555.1"/>
    </source>
</evidence>
<protein>
    <submittedName>
        <fullName evidence="1">Unannotated protein</fullName>
    </submittedName>
</protein>
<sequence>MAPNTALDQDALRNSSFVANKSFALDAILCSSIKTISVPAGTLDNNVSVLSTSKGMSDSIPSKIIPSLILSNISSAPGYLLLAFKALFFTSSVSRSSRQAKIEILSSTDLIVRWSETSK</sequence>
<dbReference type="AlphaFoldDB" id="A0A6J6KB70"/>